<keyword evidence="1" id="KW-0472">Membrane</keyword>
<dbReference type="Proteomes" id="UP001234178">
    <property type="component" value="Unassembled WGS sequence"/>
</dbReference>
<keyword evidence="3" id="KW-1185">Reference proteome</keyword>
<reference evidence="2 3" key="1">
    <citation type="journal article" date="2023" name="Nucleic Acids Res.">
        <title>The hologenome of Daphnia magna reveals possible DNA methylation and microbiome-mediated evolution of the host genome.</title>
        <authorList>
            <person name="Chaturvedi A."/>
            <person name="Li X."/>
            <person name="Dhandapani V."/>
            <person name="Marshall H."/>
            <person name="Kissane S."/>
            <person name="Cuenca-Cambronero M."/>
            <person name="Asole G."/>
            <person name="Calvet F."/>
            <person name="Ruiz-Romero M."/>
            <person name="Marangio P."/>
            <person name="Guigo R."/>
            <person name="Rago D."/>
            <person name="Mirbahai L."/>
            <person name="Eastwood N."/>
            <person name="Colbourne J.K."/>
            <person name="Zhou J."/>
            <person name="Mallon E."/>
            <person name="Orsini L."/>
        </authorList>
    </citation>
    <scope>NUCLEOTIDE SEQUENCE [LARGE SCALE GENOMIC DNA]</scope>
    <source>
        <strain evidence="2">LRV0_1</strain>
    </source>
</reference>
<evidence type="ECO:0000313" key="3">
    <source>
        <dbReference type="Proteomes" id="UP001234178"/>
    </source>
</evidence>
<keyword evidence="1" id="KW-1133">Transmembrane helix</keyword>
<organism evidence="2 3">
    <name type="scientific">Daphnia magna</name>
    <dbReference type="NCBI Taxonomy" id="35525"/>
    <lineage>
        <taxon>Eukaryota</taxon>
        <taxon>Metazoa</taxon>
        <taxon>Ecdysozoa</taxon>
        <taxon>Arthropoda</taxon>
        <taxon>Crustacea</taxon>
        <taxon>Branchiopoda</taxon>
        <taxon>Diplostraca</taxon>
        <taxon>Cladocera</taxon>
        <taxon>Anomopoda</taxon>
        <taxon>Daphniidae</taxon>
        <taxon>Daphnia</taxon>
    </lineage>
</organism>
<protein>
    <submittedName>
        <fullName evidence="2">Uncharacterized protein</fullName>
    </submittedName>
</protein>
<proteinExistence type="predicted"/>
<name>A0ABQ9YMV3_9CRUS</name>
<sequence>MNPPPPINDVTKTMAEMKQTEKRAVAIDSFTTPHDEAISALFLFFLFQLFGFVYKNKNNNKNSNKNKINEIQNKTTHVSMAAHTKKSIKNANEMKMACT</sequence>
<gene>
    <name evidence="2" type="ORF">OUZ56_003814</name>
</gene>
<comment type="caution">
    <text evidence="2">The sequence shown here is derived from an EMBL/GenBank/DDBJ whole genome shotgun (WGS) entry which is preliminary data.</text>
</comment>
<evidence type="ECO:0000256" key="1">
    <source>
        <dbReference type="SAM" id="Phobius"/>
    </source>
</evidence>
<feature type="transmembrane region" description="Helical" evidence="1">
    <location>
        <begin position="37"/>
        <end position="54"/>
    </location>
</feature>
<dbReference type="EMBL" id="JAOYFB010000001">
    <property type="protein sequence ID" value="KAK4001951.1"/>
    <property type="molecule type" value="Genomic_DNA"/>
</dbReference>
<evidence type="ECO:0000313" key="2">
    <source>
        <dbReference type="EMBL" id="KAK4001951.1"/>
    </source>
</evidence>
<keyword evidence="1" id="KW-0812">Transmembrane</keyword>
<accession>A0ABQ9YMV3</accession>